<evidence type="ECO:0000313" key="4">
    <source>
        <dbReference type="Proteomes" id="UP000244527"/>
    </source>
</evidence>
<proteinExistence type="predicted"/>
<keyword evidence="2" id="KW-0732">Signal</keyword>
<dbReference type="EMBL" id="CP020918">
    <property type="protein sequence ID" value="AWG20108.1"/>
    <property type="molecule type" value="Genomic_DNA"/>
</dbReference>
<feature type="chain" id="PRO_5015453631" evidence="2">
    <location>
        <begin position="21"/>
        <end position="61"/>
    </location>
</feature>
<dbReference type="RefSeq" id="WP_108739077.1">
    <property type="nucleotide sequence ID" value="NZ_CP020918.1"/>
</dbReference>
<dbReference type="AlphaFoldDB" id="A0A2S1L8U4"/>
<feature type="compositionally biased region" description="Basic residues" evidence="1">
    <location>
        <begin position="37"/>
        <end position="54"/>
    </location>
</feature>
<protein>
    <submittedName>
        <fullName evidence="3">Uncharacterized protein</fullName>
    </submittedName>
</protein>
<accession>A0A2S1L8U4</accession>
<dbReference type="KEGG" id="ffa:FFWV33_00525"/>
<reference evidence="3 4" key="1">
    <citation type="submission" date="2017-04" db="EMBL/GenBank/DDBJ databases">
        <title>Compelte genome sequence of WV33.</title>
        <authorList>
            <person name="Lee P.C."/>
        </authorList>
    </citation>
    <scope>NUCLEOTIDE SEQUENCE [LARGE SCALE GENOMIC DNA]</scope>
    <source>
        <strain evidence="3 4">WV33</strain>
    </source>
</reference>
<feature type="signal peptide" evidence="2">
    <location>
        <begin position="1"/>
        <end position="20"/>
    </location>
</feature>
<name>A0A2S1L8U4_9FLAO</name>
<feature type="region of interest" description="Disordered" evidence="1">
    <location>
        <begin position="36"/>
        <end position="61"/>
    </location>
</feature>
<organism evidence="3 4">
    <name type="scientific">Flavobacterium faecale</name>
    <dbReference type="NCBI Taxonomy" id="1355330"/>
    <lineage>
        <taxon>Bacteria</taxon>
        <taxon>Pseudomonadati</taxon>
        <taxon>Bacteroidota</taxon>
        <taxon>Flavobacteriia</taxon>
        <taxon>Flavobacteriales</taxon>
        <taxon>Flavobacteriaceae</taxon>
        <taxon>Flavobacterium</taxon>
    </lineage>
</organism>
<evidence type="ECO:0000256" key="2">
    <source>
        <dbReference type="SAM" id="SignalP"/>
    </source>
</evidence>
<dbReference type="Proteomes" id="UP000244527">
    <property type="component" value="Chromosome"/>
</dbReference>
<evidence type="ECO:0000313" key="3">
    <source>
        <dbReference type="EMBL" id="AWG20108.1"/>
    </source>
</evidence>
<sequence>MKNLLILAICVLGTSVMVDAKTMSSNVTHLKEVVTKTHSKNKPVKKVKRVKKEKKVATPKS</sequence>
<keyword evidence="4" id="KW-1185">Reference proteome</keyword>
<evidence type="ECO:0000256" key="1">
    <source>
        <dbReference type="SAM" id="MobiDB-lite"/>
    </source>
</evidence>
<gene>
    <name evidence="3" type="ORF">FFWV33_00525</name>
</gene>